<feature type="region of interest" description="Disordered" evidence="1">
    <location>
        <begin position="67"/>
        <end position="94"/>
    </location>
</feature>
<feature type="compositionally biased region" description="Polar residues" evidence="1">
    <location>
        <begin position="77"/>
        <end position="94"/>
    </location>
</feature>
<organism evidence="2">
    <name type="scientific">Mesocestoides corti</name>
    <name type="common">Flatworm</name>
    <dbReference type="NCBI Taxonomy" id="53468"/>
    <lineage>
        <taxon>Eukaryota</taxon>
        <taxon>Metazoa</taxon>
        <taxon>Spiralia</taxon>
        <taxon>Lophotrochozoa</taxon>
        <taxon>Platyhelminthes</taxon>
        <taxon>Cestoda</taxon>
        <taxon>Eucestoda</taxon>
        <taxon>Cyclophyllidea</taxon>
        <taxon>Mesocestoididae</taxon>
        <taxon>Mesocestoides</taxon>
    </lineage>
</organism>
<reference evidence="2" key="1">
    <citation type="submission" date="2019-11" db="UniProtKB">
        <authorList>
            <consortium name="WormBaseParasite"/>
        </authorList>
    </citation>
    <scope>IDENTIFICATION</scope>
</reference>
<feature type="region of interest" description="Disordered" evidence="1">
    <location>
        <begin position="1"/>
        <end position="39"/>
    </location>
</feature>
<protein>
    <submittedName>
        <fullName evidence="2">Uncharacterized protein</fullName>
    </submittedName>
</protein>
<proteinExistence type="predicted"/>
<dbReference type="AlphaFoldDB" id="A0A5K3FMX7"/>
<name>A0A5K3FMX7_MESCO</name>
<sequence>MVRAHSPRRCQVTNERQKTSRTCTSGTRGNAARSHPHAHTQMTMPLHETTQSIRVVCRAAAAALARGGEKACRTSKDVANTATPGPRKQGTSPS</sequence>
<evidence type="ECO:0000313" key="2">
    <source>
        <dbReference type="WBParaSite" id="MCU_009915-RA"/>
    </source>
</evidence>
<evidence type="ECO:0000256" key="1">
    <source>
        <dbReference type="SAM" id="MobiDB-lite"/>
    </source>
</evidence>
<feature type="compositionally biased region" description="Basic and acidic residues" evidence="1">
    <location>
        <begin position="67"/>
        <end position="76"/>
    </location>
</feature>
<accession>A0A5K3FMX7</accession>
<dbReference type="WBParaSite" id="MCU_009915-RA">
    <property type="protein sequence ID" value="MCU_009915-RA"/>
    <property type="gene ID" value="MCU_009915"/>
</dbReference>